<evidence type="ECO:0000256" key="3">
    <source>
        <dbReference type="ARBA" id="ARBA00022722"/>
    </source>
</evidence>
<evidence type="ECO:0000256" key="1">
    <source>
        <dbReference type="ARBA" id="ARBA00001946"/>
    </source>
</evidence>
<keyword evidence="6 9" id="KW-0378">Hydrolase</keyword>
<dbReference type="EMBL" id="FQYV01000038">
    <property type="protein sequence ID" value="SHJ98473.1"/>
    <property type="molecule type" value="Genomic_DNA"/>
</dbReference>
<comment type="cofactor">
    <cofactor evidence="1 9">
        <name>Mg(2+)</name>
        <dbReference type="ChEBI" id="CHEBI:18420"/>
    </cofactor>
</comment>
<dbReference type="STRING" id="797419.SAMN05216556_12627"/>
<dbReference type="EC" id="3.1.-.-" evidence="9"/>
<keyword evidence="11" id="KW-1185">Reference proteome</keyword>
<dbReference type="NCBIfam" id="TIGR01573">
    <property type="entry name" value="cas2"/>
    <property type="match status" value="1"/>
</dbReference>
<dbReference type="AlphaFoldDB" id="A0A1M6NRZ5"/>
<evidence type="ECO:0000313" key="11">
    <source>
        <dbReference type="Proteomes" id="UP000184172"/>
    </source>
</evidence>
<dbReference type="HAMAP" id="MF_01471">
    <property type="entry name" value="Cas2"/>
    <property type="match status" value="1"/>
</dbReference>
<dbReference type="InterPro" id="IPR021127">
    <property type="entry name" value="CRISPR_associated_Cas2"/>
</dbReference>
<dbReference type="GO" id="GO:0051607">
    <property type="term" value="P:defense response to virus"/>
    <property type="evidence" value="ECO:0007669"/>
    <property type="project" value="UniProtKB-UniRule"/>
</dbReference>
<dbReference type="Pfam" id="PF09827">
    <property type="entry name" value="CRISPR_Cas2"/>
    <property type="match status" value="1"/>
</dbReference>
<evidence type="ECO:0000256" key="7">
    <source>
        <dbReference type="ARBA" id="ARBA00022842"/>
    </source>
</evidence>
<protein>
    <recommendedName>
        <fullName evidence="9">CRISPR-associated endoribonuclease Cas2</fullName>
        <ecNumber evidence="9">3.1.-.-</ecNumber>
    </recommendedName>
</protein>
<evidence type="ECO:0000256" key="6">
    <source>
        <dbReference type="ARBA" id="ARBA00022801"/>
    </source>
</evidence>
<reference evidence="11" key="1">
    <citation type="submission" date="2016-11" db="EMBL/GenBank/DDBJ databases">
        <authorList>
            <person name="Varghese N."/>
            <person name="Submissions S."/>
        </authorList>
    </citation>
    <scope>NUCLEOTIDE SEQUENCE [LARGE SCALE GENOMIC DNA]</scope>
    <source>
        <strain evidence="11">DSM 26349</strain>
    </source>
</reference>
<gene>
    <name evidence="9" type="primary">cas2</name>
    <name evidence="10" type="ORF">SAMN04487908_1381</name>
</gene>
<feature type="binding site" evidence="9">
    <location>
        <position position="23"/>
    </location>
    <ligand>
        <name>Mg(2+)</name>
        <dbReference type="ChEBI" id="CHEBI:18420"/>
        <note>catalytic</note>
    </ligand>
</feature>
<comment type="similarity">
    <text evidence="2 9">Belongs to the CRISPR-associated endoribonuclease Cas2 protein family.</text>
</comment>
<accession>A0A1M6NRZ5</accession>
<dbReference type="GO" id="GO:0046872">
    <property type="term" value="F:metal ion binding"/>
    <property type="evidence" value="ECO:0007669"/>
    <property type="project" value="UniProtKB-UniRule"/>
</dbReference>
<name>A0A1M6NRZ5_9FLAO</name>
<evidence type="ECO:0000256" key="2">
    <source>
        <dbReference type="ARBA" id="ARBA00009959"/>
    </source>
</evidence>
<comment type="function">
    <text evidence="9">CRISPR (clustered regularly interspaced short palindromic repeat), is an adaptive immune system that provides protection against mobile genetic elements (viruses, transposable elements and conjugative plasmids). CRISPR clusters contain sequences complementary to antecedent mobile elements and target invading nucleic acids. CRISPR clusters are transcribed and processed into CRISPR RNA (crRNA). Functions as a ssRNA-specific endoribonuclease. Involved in the integration of spacer DNA into the CRISPR cassette.</text>
</comment>
<proteinExistence type="inferred from homology"/>
<keyword evidence="3 9" id="KW-0540">Nuclease</keyword>
<dbReference type="Proteomes" id="UP000184172">
    <property type="component" value="Unassembled WGS sequence"/>
</dbReference>
<evidence type="ECO:0000313" key="10">
    <source>
        <dbReference type="EMBL" id="SHJ98473.1"/>
    </source>
</evidence>
<sequence length="116" mass="13799">MIDQSNFSRLNQYRSMWVLVFFDLPTETKTERKVASRFRKNLLDDGFAMFQFSIYMRFCASRENSSVHIRRTKNNLPKKGKVCIMQITDKQFGMMELFHGQKEVETEAPSQQLELF</sequence>
<dbReference type="InterPro" id="IPR019199">
    <property type="entry name" value="Virulence_VapD/CRISPR_Cas2"/>
</dbReference>
<organism evidence="10 11">
    <name type="scientific">Aequorivita viscosa</name>
    <dbReference type="NCBI Taxonomy" id="797419"/>
    <lineage>
        <taxon>Bacteria</taxon>
        <taxon>Pseudomonadati</taxon>
        <taxon>Bacteroidota</taxon>
        <taxon>Flavobacteriia</taxon>
        <taxon>Flavobacteriales</taxon>
        <taxon>Flavobacteriaceae</taxon>
        <taxon>Aequorivita</taxon>
    </lineage>
</organism>
<dbReference type="GO" id="GO:0004521">
    <property type="term" value="F:RNA endonuclease activity"/>
    <property type="evidence" value="ECO:0007669"/>
    <property type="project" value="InterPro"/>
</dbReference>
<dbReference type="SUPFAM" id="SSF143430">
    <property type="entry name" value="TTP0101/SSO1404-like"/>
    <property type="match status" value="1"/>
</dbReference>
<evidence type="ECO:0000256" key="8">
    <source>
        <dbReference type="ARBA" id="ARBA00023118"/>
    </source>
</evidence>
<dbReference type="RefSeq" id="WP_177165895.1">
    <property type="nucleotide sequence ID" value="NZ_FNNS01000026.1"/>
</dbReference>
<comment type="subunit">
    <text evidence="9">Homodimer, forms a heterotetramer with a Cas1 homodimer.</text>
</comment>
<keyword evidence="5 9" id="KW-0255">Endonuclease</keyword>
<keyword evidence="4 9" id="KW-0479">Metal-binding</keyword>
<evidence type="ECO:0000256" key="9">
    <source>
        <dbReference type="HAMAP-Rule" id="MF_01471"/>
    </source>
</evidence>
<evidence type="ECO:0000256" key="5">
    <source>
        <dbReference type="ARBA" id="ARBA00022759"/>
    </source>
</evidence>
<dbReference type="GO" id="GO:0043571">
    <property type="term" value="P:maintenance of CRISPR repeat elements"/>
    <property type="evidence" value="ECO:0007669"/>
    <property type="project" value="UniProtKB-UniRule"/>
</dbReference>
<dbReference type="GO" id="GO:0016787">
    <property type="term" value="F:hydrolase activity"/>
    <property type="evidence" value="ECO:0007669"/>
    <property type="project" value="UniProtKB-KW"/>
</dbReference>
<keyword evidence="8 9" id="KW-0051">Antiviral defense</keyword>
<evidence type="ECO:0000256" key="4">
    <source>
        <dbReference type="ARBA" id="ARBA00022723"/>
    </source>
</evidence>
<keyword evidence="7 9" id="KW-0460">Magnesium</keyword>